<sequence>MDAIALVVGGLALLGVIYAILRINRVAQDQDRDIKALRSKVSAIEQELRKSKTPSGQGNRNNPNPAQQQNRSRNEPMQPSEPRQSDRSSQQNQPKKRNEFKQNEPRQNERPPQQNERQKQQREQQPEKQPQQQRERAQQPPREKPKQANTPKPRPLPMPEIDLDQITGQEATVQQSVQEQPAPEAFAARKYAIIPEDGMIRQHQLQVQPDSDSYIEVDMPQSGQSNFTKYRFNLSGNQAFVISQGIDRLENAFAFEKPSNRMVSRILQQGDGVLAKTESGWRIQEKAKIDFR</sequence>
<gene>
    <name evidence="2" type="ORF">DP923_05635</name>
</gene>
<dbReference type="OrthoDB" id="893104at2"/>
<evidence type="ECO:0000256" key="1">
    <source>
        <dbReference type="SAM" id="MobiDB-lite"/>
    </source>
</evidence>
<keyword evidence="3" id="KW-1185">Reference proteome</keyword>
<reference evidence="2 3" key="2">
    <citation type="submission" date="2018-07" db="EMBL/GenBank/DDBJ databases">
        <title>Pontibacter sp. 2b14 genomic sequence and assembly.</title>
        <authorList>
            <person name="Du Z.-J."/>
        </authorList>
    </citation>
    <scope>NUCLEOTIDE SEQUENCE [LARGE SCALE GENOMIC DNA]</scope>
    <source>
        <strain evidence="2 3">2b14</strain>
    </source>
</reference>
<dbReference type="EMBL" id="QMDV01000002">
    <property type="protein sequence ID" value="RAU82737.1"/>
    <property type="molecule type" value="Genomic_DNA"/>
</dbReference>
<feature type="compositionally biased region" description="Basic and acidic residues" evidence="1">
    <location>
        <begin position="96"/>
        <end position="109"/>
    </location>
</feature>
<reference evidence="2 3" key="1">
    <citation type="submission" date="2018-06" db="EMBL/GenBank/DDBJ databases">
        <authorList>
            <person name="Liu Z.-W."/>
        </authorList>
    </citation>
    <scope>NUCLEOTIDE SEQUENCE [LARGE SCALE GENOMIC DNA]</scope>
    <source>
        <strain evidence="2 3">2b14</strain>
    </source>
</reference>
<dbReference type="RefSeq" id="WP_112304887.1">
    <property type="nucleotide sequence ID" value="NZ_QMDV01000002.1"/>
</dbReference>
<feature type="compositionally biased region" description="Low complexity" evidence="1">
    <location>
        <begin position="59"/>
        <end position="71"/>
    </location>
</feature>
<dbReference type="AlphaFoldDB" id="A0A364REP7"/>
<comment type="caution">
    <text evidence="2">The sequence shown here is derived from an EMBL/GenBank/DDBJ whole genome shotgun (WGS) entry which is preliminary data.</text>
</comment>
<proteinExistence type="predicted"/>
<accession>A0A364REP7</accession>
<feature type="compositionally biased region" description="Basic and acidic residues" evidence="1">
    <location>
        <begin position="133"/>
        <end position="146"/>
    </location>
</feature>
<feature type="region of interest" description="Disordered" evidence="1">
    <location>
        <begin position="41"/>
        <end position="160"/>
    </location>
</feature>
<dbReference type="Proteomes" id="UP000251692">
    <property type="component" value="Unassembled WGS sequence"/>
</dbReference>
<name>A0A364REP7_9BACT</name>
<feature type="compositionally biased region" description="Basic and acidic residues" evidence="1">
    <location>
        <begin position="116"/>
        <end position="126"/>
    </location>
</feature>
<evidence type="ECO:0000313" key="2">
    <source>
        <dbReference type="EMBL" id="RAU82737.1"/>
    </source>
</evidence>
<evidence type="ECO:0000313" key="3">
    <source>
        <dbReference type="Proteomes" id="UP000251692"/>
    </source>
</evidence>
<organism evidence="2 3">
    <name type="scientific">Pontibacter arcticus</name>
    <dbReference type="NCBI Taxonomy" id="2080288"/>
    <lineage>
        <taxon>Bacteria</taxon>
        <taxon>Pseudomonadati</taxon>
        <taxon>Bacteroidota</taxon>
        <taxon>Cytophagia</taxon>
        <taxon>Cytophagales</taxon>
        <taxon>Hymenobacteraceae</taxon>
        <taxon>Pontibacter</taxon>
    </lineage>
</organism>
<protein>
    <submittedName>
        <fullName evidence="2">Uncharacterized protein</fullName>
    </submittedName>
</protein>